<reference evidence="4 5" key="1">
    <citation type="submission" date="2016-03" db="EMBL/GenBank/DDBJ databases">
        <title>Mechanisms controlling the formation of the plant cell surface in tip-growing cells are functionally conserved among land plants.</title>
        <authorList>
            <person name="Honkanen S."/>
            <person name="Jones V.A."/>
            <person name="Morieri G."/>
            <person name="Champion C."/>
            <person name="Hetherington A.J."/>
            <person name="Kelly S."/>
            <person name="Saint-Marcoux D."/>
            <person name="Proust H."/>
            <person name="Prescott H."/>
            <person name="Dolan L."/>
        </authorList>
    </citation>
    <scope>NUCLEOTIDE SEQUENCE [LARGE SCALE GENOMIC DNA]</scope>
    <source>
        <strain evidence="5">cv. Tak-1 and cv. Tak-2</strain>
        <tissue evidence="4">Whole gametophyte</tissue>
    </source>
</reference>
<evidence type="ECO:0000313" key="5">
    <source>
        <dbReference type="Proteomes" id="UP000077202"/>
    </source>
</evidence>
<keyword evidence="1" id="KW-0732">Signal</keyword>
<evidence type="ECO:0000313" key="4">
    <source>
        <dbReference type="EMBL" id="OAE32494.1"/>
    </source>
</evidence>
<name>A0A176WHX4_MARPO</name>
<organism evidence="4 5">
    <name type="scientific">Marchantia polymorpha subsp. ruderalis</name>
    <dbReference type="NCBI Taxonomy" id="1480154"/>
    <lineage>
        <taxon>Eukaryota</taxon>
        <taxon>Viridiplantae</taxon>
        <taxon>Streptophyta</taxon>
        <taxon>Embryophyta</taxon>
        <taxon>Marchantiophyta</taxon>
        <taxon>Marchantiopsida</taxon>
        <taxon>Marchantiidae</taxon>
        <taxon>Marchantiales</taxon>
        <taxon>Marchantiaceae</taxon>
        <taxon>Marchantia</taxon>
    </lineage>
</organism>
<evidence type="ECO:0000313" key="3">
    <source>
        <dbReference type="EMBL" id="BBN04331.1"/>
    </source>
</evidence>
<reference evidence="6" key="3">
    <citation type="journal article" date="2020" name="Curr. Biol.">
        <title>Chromatin organization in early land plants reveals an ancestral association between H3K27me3, transposons, and constitutive heterochromatin.</title>
        <authorList>
            <person name="Montgomery S.A."/>
            <person name="Tanizawa Y."/>
            <person name="Galik B."/>
            <person name="Wang N."/>
            <person name="Ito T."/>
            <person name="Mochizuki T."/>
            <person name="Akimcheva S."/>
            <person name="Bowman J.L."/>
            <person name="Cognat V."/>
            <person name="Marechal-Drouard L."/>
            <person name="Ekker H."/>
            <person name="Hong S.F."/>
            <person name="Kohchi T."/>
            <person name="Lin S.S."/>
            <person name="Liu L.D."/>
            <person name="Nakamura Y."/>
            <person name="Valeeva L.R."/>
            <person name="Shakirov E.V."/>
            <person name="Shippen D.E."/>
            <person name="Wei W.L."/>
            <person name="Yagura M."/>
            <person name="Yamaoka S."/>
            <person name="Yamato K.T."/>
            <person name="Liu C."/>
            <person name="Berger F."/>
        </authorList>
    </citation>
    <scope>NUCLEOTIDE SEQUENCE [LARGE SCALE GENOMIC DNA]</scope>
    <source>
        <strain evidence="6">Tak-1</strain>
    </source>
</reference>
<protein>
    <recommendedName>
        <fullName evidence="2">NAD(P)-binding domain-containing protein</fullName>
    </recommendedName>
</protein>
<evidence type="ECO:0000259" key="2">
    <source>
        <dbReference type="Pfam" id="PF13460"/>
    </source>
</evidence>
<dbReference type="SUPFAM" id="SSF51735">
    <property type="entry name" value="NAD(P)-binding Rossmann-fold domains"/>
    <property type="match status" value="1"/>
</dbReference>
<sequence length="321" mass="34365">MTMAMAALAPLSTAVAGSALPPVAKGRISALCPISIALPQRKLPQQHLTSVLSRTSLYQRQVRCTYSGVGTDFSSAPIDVVAEVKSEKILVLGGSGFVGSEICKQAVKRHIEVISLSRSGRPSYSESWVDKVVWVSGDVFMTDWDSVLNGCSAVISTLGGFGTNEQMEKLNGDANIIAVDAASKAGVPKFIYVSVHDYNLPEFALDSGYFKGKRRAEAEILNKYPSSGTILRPGFIYGKRRVNGVDIPLDFVGQPLEKILAATETFTRPFAKLPASDLLFAPPVSVKDVALAALKAFKDDTFFGTQSIEQIKEAASAVVTV</sequence>
<dbReference type="PANTHER" id="PTHR12126:SF5">
    <property type="entry name" value="OS04G0403500 PROTEIN"/>
    <property type="match status" value="1"/>
</dbReference>
<dbReference type="InterPro" id="IPR016040">
    <property type="entry name" value="NAD(P)-bd_dom"/>
</dbReference>
<dbReference type="Proteomes" id="UP000077202">
    <property type="component" value="Unassembled WGS sequence"/>
</dbReference>
<feature type="signal peptide" evidence="1">
    <location>
        <begin position="1"/>
        <end position="19"/>
    </location>
</feature>
<evidence type="ECO:0000256" key="1">
    <source>
        <dbReference type="SAM" id="SignalP"/>
    </source>
</evidence>
<dbReference type="EMBL" id="LVLJ01000808">
    <property type="protein sequence ID" value="OAE32494.1"/>
    <property type="molecule type" value="Genomic_DNA"/>
</dbReference>
<dbReference type="GO" id="GO:0005739">
    <property type="term" value="C:mitochondrion"/>
    <property type="evidence" value="ECO:0007669"/>
    <property type="project" value="TreeGrafter"/>
</dbReference>
<dbReference type="InterPro" id="IPR051207">
    <property type="entry name" value="ComplexI_NDUFA9_subunit"/>
</dbReference>
<dbReference type="Gene3D" id="3.40.50.720">
    <property type="entry name" value="NAD(P)-binding Rossmann-like Domain"/>
    <property type="match status" value="1"/>
</dbReference>
<dbReference type="InterPro" id="IPR036291">
    <property type="entry name" value="NAD(P)-bd_dom_sf"/>
</dbReference>
<gene>
    <name evidence="4" type="ORF">AXG93_3242s1160</name>
    <name evidence="3" type="ORF">Mp_3g03720</name>
</gene>
<dbReference type="GO" id="GO:0044877">
    <property type="term" value="F:protein-containing complex binding"/>
    <property type="evidence" value="ECO:0007669"/>
    <property type="project" value="TreeGrafter"/>
</dbReference>
<proteinExistence type="predicted"/>
<dbReference type="PANTHER" id="PTHR12126">
    <property type="entry name" value="NADH-UBIQUINONE OXIDOREDUCTASE 39 KDA SUBUNIT-RELATED"/>
    <property type="match status" value="1"/>
</dbReference>
<keyword evidence="5" id="KW-1185">Reference proteome</keyword>
<accession>A0A176WHX4</accession>
<dbReference type="EMBL" id="AP019868">
    <property type="protein sequence ID" value="BBN04331.1"/>
    <property type="molecule type" value="Genomic_DNA"/>
</dbReference>
<evidence type="ECO:0000313" key="6">
    <source>
        <dbReference type="Proteomes" id="UP001162541"/>
    </source>
</evidence>
<feature type="chain" id="PRO_5042333809" description="NAD(P)-binding domain-containing protein" evidence="1">
    <location>
        <begin position="20"/>
        <end position="321"/>
    </location>
</feature>
<feature type="domain" description="NAD(P)-binding" evidence="2">
    <location>
        <begin position="93"/>
        <end position="239"/>
    </location>
</feature>
<dbReference type="FunFam" id="3.40.50.720:FF:000349">
    <property type="entry name" value="Uncharacterized protein At1g32220, chloroplastic"/>
    <property type="match status" value="1"/>
</dbReference>
<dbReference type="Pfam" id="PF13460">
    <property type="entry name" value="NAD_binding_10"/>
    <property type="match status" value="1"/>
</dbReference>
<reference evidence="3" key="2">
    <citation type="journal article" date="2019" name="Curr. Biol.">
        <title>Chromatin organization in early land plants reveals an ancestral association between H3K27me3, transposons, and constitutive heterochromatin.</title>
        <authorList>
            <person name="Montgomery S.A."/>
            <person name="Tanizawa Y."/>
            <person name="Galik B."/>
            <person name="Wang N."/>
            <person name="Ito T."/>
            <person name="Mochizuki T."/>
            <person name="Akimcheva S."/>
            <person name="Bowman J."/>
            <person name="Cognat V."/>
            <person name="Drouard L."/>
            <person name="Ekker H."/>
            <person name="Houng S."/>
            <person name="Kohchi T."/>
            <person name="Lin S."/>
            <person name="Liu L.D."/>
            <person name="Nakamura Y."/>
            <person name="Valeeva L.R."/>
            <person name="Shakirov E.V."/>
            <person name="Shippen D.E."/>
            <person name="Wei W."/>
            <person name="Yagura M."/>
            <person name="Yamaoka S."/>
            <person name="Yamato K.T."/>
            <person name="Liu C."/>
            <person name="Berger F."/>
        </authorList>
    </citation>
    <scope>NUCLEOTIDE SEQUENCE [LARGE SCALE GENOMIC DNA]</scope>
    <source>
        <strain evidence="3">Tak-1</strain>
    </source>
</reference>
<dbReference type="Proteomes" id="UP001162541">
    <property type="component" value="Chromosome 3"/>
</dbReference>
<dbReference type="AlphaFoldDB" id="A0A176WHX4"/>